<dbReference type="InterPro" id="IPR018490">
    <property type="entry name" value="cNMP-bd_dom_sf"/>
</dbReference>
<dbReference type="KEGG" id="cbae:COR50_05850"/>
<dbReference type="InterPro" id="IPR014710">
    <property type="entry name" value="RmlC-like_jellyroll"/>
</dbReference>
<dbReference type="Gene3D" id="2.60.120.10">
    <property type="entry name" value="Jelly Rolls"/>
    <property type="match status" value="1"/>
</dbReference>
<evidence type="ECO:0000259" key="1">
    <source>
        <dbReference type="Pfam" id="PF00027"/>
    </source>
</evidence>
<dbReference type="Proteomes" id="UP000220133">
    <property type="component" value="Chromosome"/>
</dbReference>
<dbReference type="CDD" id="cd00038">
    <property type="entry name" value="CAP_ED"/>
    <property type="match status" value="1"/>
</dbReference>
<reference evidence="2 3" key="1">
    <citation type="submission" date="2017-10" db="EMBL/GenBank/DDBJ databases">
        <title>Paenichitinophaga pekingensis gen. nov., sp. nov., isolated from activated sludge.</title>
        <authorList>
            <person name="Jin D."/>
            <person name="Kong X."/>
            <person name="Deng Y."/>
            <person name="Bai Z."/>
        </authorList>
    </citation>
    <scope>NUCLEOTIDE SEQUENCE [LARGE SCALE GENOMIC DNA]</scope>
    <source>
        <strain evidence="2 3">13</strain>
    </source>
</reference>
<feature type="domain" description="Cyclic nucleotide-binding" evidence="1">
    <location>
        <begin position="30"/>
        <end position="116"/>
    </location>
</feature>
<dbReference type="RefSeq" id="WP_098193121.1">
    <property type="nucleotide sequence ID" value="NZ_CP023777.1"/>
</dbReference>
<dbReference type="EMBL" id="CP023777">
    <property type="protein sequence ID" value="ATL46734.1"/>
    <property type="molecule type" value="Genomic_DNA"/>
</dbReference>
<protein>
    <submittedName>
        <fullName evidence="2">Cyclic nucleotide-binding protein</fullName>
    </submittedName>
</protein>
<accession>A0A291QSB9</accession>
<dbReference type="OrthoDB" id="9152304at2"/>
<keyword evidence="3" id="KW-1185">Reference proteome</keyword>
<gene>
    <name evidence="2" type="ORF">COR50_05850</name>
</gene>
<sequence>MSLAFHTYLRSHMSLGEQDLERISMLAIPKTLQRNEMLLQQGQICRYKTFVVKGLMRIFGTLENGTERILQFSPENTWTLDPESYDHQTPASFSIAAIEQSELLLWTKPDFEILLNEIPALKSFSLKLLSHSSYSSRHRLFSSLSGSPEEKYNDFLQHYPDILNRIPLHMIAAYLGISLKTLTRIRHAQLHR</sequence>
<name>A0A291QSB9_9BACT</name>
<dbReference type="AlphaFoldDB" id="A0A291QSB9"/>
<organism evidence="2 3">
    <name type="scientific">Chitinophaga caeni</name>
    <dbReference type="NCBI Taxonomy" id="2029983"/>
    <lineage>
        <taxon>Bacteria</taxon>
        <taxon>Pseudomonadati</taxon>
        <taxon>Bacteroidota</taxon>
        <taxon>Chitinophagia</taxon>
        <taxon>Chitinophagales</taxon>
        <taxon>Chitinophagaceae</taxon>
        <taxon>Chitinophaga</taxon>
    </lineage>
</organism>
<dbReference type="SUPFAM" id="SSF51206">
    <property type="entry name" value="cAMP-binding domain-like"/>
    <property type="match status" value="1"/>
</dbReference>
<dbReference type="Pfam" id="PF00027">
    <property type="entry name" value="cNMP_binding"/>
    <property type="match status" value="1"/>
</dbReference>
<dbReference type="InterPro" id="IPR000595">
    <property type="entry name" value="cNMP-bd_dom"/>
</dbReference>
<evidence type="ECO:0000313" key="3">
    <source>
        <dbReference type="Proteomes" id="UP000220133"/>
    </source>
</evidence>
<proteinExistence type="predicted"/>
<evidence type="ECO:0000313" key="2">
    <source>
        <dbReference type="EMBL" id="ATL46734.1"/>
    </source>
</evidence>